<protein>
    <submittedName>
        <fullName evidence="2">Uncharacterized protein</fullName>
    </submittedName>
</protein>
<reference evidence="2 3" key="1">
    <citation type="submission" date="2013-01" db="EMBL/GenBank/DDBJ databases">
        <title>The Genome Sequence of Clostridium innocuum 2959.</title>
        <authorList>
            <consortium name="The Broad Institute Genome Sequencing Platform"/>
            <person name="Earl A."/>
            <person name="Ward D."/>
            <person name="Feldgarden M."/>
            <person name="Gevers D."/>
            <person name="Courvalin P."/>
            <person name="Lambert T."/>
            <person name="Walker B."/>
            <person name="Young S.K."/>
            <person name="Zeng Q."/>
            <person name="Gargeya S."/>
            <person name="Fitzgerald M."/>
            <person name="Haas B."/>
            <person name="Abouelleil A."/>
            <person name="Alvarado L."/>
            <person name="Arachchi H.M."/>
            <person name="Berlin A.M."/>
            <person name="Chapman S.B."/>
            <person name="Dewar J."/>
            <person name="Goldberg J."/>
            <person name="Griggs A."/>
            <person name="Gujja S."/>
            <person name="Hansen M."/>
            <person name="Howarth C."/>
            <person name="Imamovic A."/>
            <person name="Larimer J."/>
            <person name="McCowan C."/>
            <person name="Murphy C."/>
            <person name="Neiman D."/>
            <person name="Pearson M."/>
            <person name="Priest M."/>
            <person name="Roberts A."/>
            <person name="Saif S."/>
            <person name="Shea T."/>
            <person name="Sisk P."/>
            <person name="Sykes S."/>
            <person name="Wortman J."/>
            <person name="Nusbaum C."/>
            <person name="Birren B."/>
        </authorList>
    </citation>
    <scope>NUCLEOTIDE SEQUENCE [LARGE SCALE GENOMIC DNA]</scope>
    <source>
        <strain evidence="2 3">2959</strain>
    </source>
</reference>
<accession>N9WIG3</accession>
<dbReference type="AlphaFoldDB" id="N9WIG3"/>
<feature type="transmembrane region" description="Helical" evidence="1">
    <location>
        <begin position="7"/>
        <end position="32"/>
    </location>
</feature>
<evidence type="ECO:0000313" key="3">
    <source>
        <dbReference type="Proteomes" id="UP000013051"/>
    </source>
</evidence>
<evidence type="ECO:0000256" key="1">
    <source>
        <dbReference type="SAM" id="Phobius"/>
    </source>
</evidence>
<name>N9WIG3_CLOIN</name>
<comment type="caution">
    <text evidence="2">The sequence shown here is derived from an EMBL/GenBank/DDBJ whole genome shotgun (WGS) entry which is preliminary data.</text>
</comment>
<proteinExistence type="predicted"/>
<dbReference type="Proteomes" id="UP000013051">
    <property type="component" value="Unassembled WGS sequence"/>
</dbReference>
<gene>
    <name evidence="2" type="ORF">HMPREF1094_04675</name>
</gene>
<dbReference type="HOGENOM" id="CLU_2394556_0_0_9"/>
<dbReference type="EMBL" id="AGYV01000016">
    <property type="protein sequence ID" value="ENY83448.1"/>
    <property type="molecule type" value="Genomic_DNA"/>
</dbReference>
<evidence type="ECO:0000313" key="2">
    <source>
        <dbReference type="EMBL" id="ENY83448.1"/>
    </source>
</evidence>
<keyword evidence="1" id="KW-0812">Transmembrane</keyword>
<keyword evidence="1" id="KW-1133">Transmembrane helix</keyword>
<sequence>MERIKGILFCLLNLLFFVSMLIFMLLFTATFISAPFVLLSLSVGDFDTVYMLIKYLLIFAEISLVSGLLIKVTTFHGAESFEKLISKHEGSKT</sequence>
<keyword evidence="3" id="KW-1185">Reference proteome</keyword>
<feature type="transmembrane region" description="Helical" evidence="1">
    <location>
        <begin position="52"/>
        <end position="70"/>
    </location>
</feature>
<keyword evidence="1" id="KW-0472">Membrane</keyword>
<organism evidence="2 3">
    <name type="scientific">[Clostridium] innocuum 2959</name>
    <dbReference type="NCBI Taxonomy" id="999413"/>
    <lineage>
        <taxon>Bacteria</taxon>
        <taxon>Bacillati</taxon>
        <taxon>Bacillota</taxon>
        <taxon>Clostridia</taxon>
        <taxon>Eubacteriales</taxon>
        <taxon>Clostridiaceae</taxon>
        <taxon>Clostridium</taxon>
    </lineage>
</organism>